<organism evidence="1">
    <name type="scientific">Tanacetum cinerariifolium</name>
    <name type="common">Dalmatian daisy</name>
    <name type="synonym">Chrysanthemum cinerariifolium</name>
    <dbReference type="NCBI Taxonomy" id="118510"/>
    <lineage>
        <taxon>Eukaryota</taxon>
        <taxon>Viridiplantae</taxon>
        <taxon>Streptophyta</taxon>
        <taxon>Embryophyta</taxon>
        <taxon>Tracheophyta</taxon>
        <taxon>Spermatophyta</taxon>
        <taxon>Magnoliopsida</taxon>
        <taxon>eudicotyledons</taxon>
        <taxon>Gunneridae</taxon>
        <taxon>Pentapetalae</taxon>
        <taxon>asterids</taxon>
        <taxon>campanulids</taxon>
        <taxon>Asterales</taxon>
        <taxon>Asteraceae</taxon>
        <taxon>Asteroideae</taxon>
        <taxon>Anthemideae</taxon>
        <taxon>Anthemidinae</taxon>
        <taxon>Tanacetum</taxon>
    </lineage>
</organism>
<evidence type="ECO:0000313" key="1">
    <source>
        <dbReference type="EMBL" id="GFD55911.1"/>
    </source>
</evidence>
<proteinExistence type="predicted"/>
<name>A0A699XGD2_TANCI</name>
<accession>A0A699XGD2</accession>
<dbReference type="AlphaFoldDB" id="A0A699XGD2"/>
<feature type="non-terminal residue" evidence="1">
    <location>
        <position position="35"/>
    </location>
</feature>
<sequence>MLSPLGRGIGALQLAKETATIVLLGIPFLLERPLL</sequence>
<protein>
    <submittedName>
        <fullName evidence="1">Uncharacterized protein</fullName>
    </submittedName>
</protein>
<dbReference type="EMBL" id="BKCJ011823305">
    <property type="protein sequence ID" value="GFD55911.1"/>
    <property type="molecule type" value="Genomic_DNA"/>
</dbReference>
<comment type="caution">
    <text evidence="1">The sequence shown here is derived from an EMBL/GenBank/DDBJ whole genome shotgun (WGS) entry which is preliminary data.</text>
</comment>
<gene>
    <name evidence="1" type="ORF">Tci_927880</name>
</gene>
<reference evidence="1" key="1">
    <citation type="journal article" date="2019" name="Sci. Rep.">
        <title>Draft genome of Tanacetum cinerariifolium, the natural source of mosquito coil.</title>
        <authorList>
            <person name="Yamashiro T."/>
            <person name="Shiraishi A."/>
            <person name="Satake H."/>
            <person name="Nakayama K."/>
        </authorList>
    </citation>
    <scope>NUCLEOTIDE SEQUENCE</scope>
</reference>